<organism evidence="1 2">
    <name type="scientific">Rhizophlyctis rosea</name>
    <dbReference type="NCBI Taxonomy" id="64517"/>
    <lineage>
        <taxon>Eukaryota</taxon>
        <taxon>Fungi</taxon>
        <taxon>Fungi incertae sedis</taxon>
        <taxon>Chytridiomycota</taxon>
        <taxon>Chytridiomycota incertae sedis</taxon>
        <taxon>Chytridiomycetes</taxon>
        <taxon>Rhizophlyctidales</taxon>
        <taxon>Rhizophlyctidaceae</taxon>
        <taxon>Rhizophlyctis</taxon>
    </lineage>
</organism>
<sequence>MGNSSSAGRVSDPHFKILTVHLTQQGTAYTFVPDGNTIHYLHGHTRIPISADVFNYRGSSGADKQLLQTWASAVQEAISRGDDVGSIAKPAALVLCTTADTELKFELQVSQPVGSIVFLNARGPAGLDKLKQELEAKPVNKNQLPDYVAQVPIPAQAFKLANQRIEWKWKYMPPPNLLSEETSWGNLCTVRRCIHPLEVMPFDIN</sequence>
<gene>
    <name evidence="1" type="ORF">HK097_005190</name>
</gene>
<evidence type="ECO:0000313" key="1">
    <source>
        <dbReference type="EMBL" id="KAJ3032577.1"/>
    </source>
</evidence>
<dbReference type="Proteomes" id="UP001212841">
    <property type="component" value="Unassembled WGS sequence"/>
</dbReference>
<name>A0AAD5WYL2_9FUNG</name>
<dbReference type="AlphaFoldDB" id="A0AAD5WYL2"/>
<keyword evidence="2" id="KW-1185">Reference proteome</keyword>
<proteinExistence type="predicted"/>
<evidence type="ECO:0000313" key="2">
    <source>
        <dbReference type="Proteomes" id="UP001212841"/>
    </source>
</evidence>
<reference evidence="1" key="1">
    <citation type="submission" date="2020-05" db="EMBL/GenBank/DDBJ databases">
        <title>Phylogenomic resolution of chytrid fungi.</title>
        <authorList>
            <person name="Stajich J.E."/>
            <person name="Amses K."/>
            <person name="Simmons R."/>
            <person name="Seto K."/>
            <person name="Myers J."/>
            <person name="Bonds A."/>
            <person name="Quandt C.A."/>
            <person name="Barry K."/>
            <person name="Liu P."/>
            <person name="Grigoriev I."/>
            <person name="Longcore J.E."/>
            <person name="James T.Y."/>
        </authorList>
    </citation>
    <scope>NUCLEOTIDE SEQUENCE</scope>
    <source>
        <strain evidence="1">JEL0318</strain>
    </source>
</reference>
<dbReference type="EMBL" id="JADGJD010002435">
    <property type="protein sequence ID" value="KAJ3032577.1"/>
    <property type="molecule type" value="Genomic_DNA"/>
</dbReference>
<comment type="caution">
    <text evidence="1">The sequence shown here is derived from an EMBL/GenBank/DDBJ whole genome shotgun (WGS) entry which is preliminary data.</text>
</comment>
<protein>
    <submittedName>
        <fullName evidence="1">Uncharacterized protein</fullName>
    </submittedName>
</protein>
<accession>A0AAD5WYL2</accession>